<organism evidence="4 6">
    <name type="scientific">Mycobacterium montefiorense</name>
    <dbReference type="NCBI Taxonomy" id="154654"/>
    <lineage>
        <taxon>Bacteria</taxon>
        <taxon>Bacillati</taxon>
        <taxon>Actinomycetota</taxon>
        <taxon>Actinomycetes</taxon>
        <taxon>Mycobacteriales</taxon>
        <taxon>Mycobacteriaceae</taxon>
        <taxon>Mycobacterium</taxon>
        <taxon>Mycobacterium simiae complex</taxon>
    </lineage>
</organism>
<protein>
    <recommendedName>
        <fullName evidence="2">DUF732 domain-containing protein</fullName>
    </recommendedName>
</protein>
<gene>
    <name evidence="3" type="ORF">MmonteBS_30700</name>
    <name evidence="4" type="ORF">NJB18185_07250</name>
</gene>
<feature type="signal peptide" evidence="1">
    <location>
        <begin position="1"/>
        <end position="21"/>
    </location>
</feature>
<feature type="chain" id="PRO_5041392768" description="DUF732 domain-containing protein" evidence="1">
    <location>
        <begin position="22"/>
        <end position="122"/>
    </location>
</feature>
<keyword evidence="5" id="KW-1185">Reference proteome</keyword>
<evidence type="ECO:0000256" key="1">
    <source>
        <dbReference type="SAM" id="SignalP"/>
    </source>
</evidence>
<sequence>MRAHITSLANTLVSASGVLTAAIMCAGTADADSQQDQFVALLAQLQIPVIDNVPGLVYRAHEICSELDGGASFQSVVDEEMNTTFSANPSLRLVADRVNRTAVKFITASVTVYCPSHQGQLP</sequence>
<reference evidence="5" key="2">
    <citation type="submission" date="2018-04" db="EMBL/GenBank/DDBJ databases">
        <title>Draft genome sequence of Mycobacterium montefiorense isolated from Japanese black salamander.</title>
        <authorList>
            <person name="Fukano H."/>
            <person name="Yoshida M."/>
            <person name="Shimizu A."/>
            <person name="Iwao H."/>
            <person name="Kurata O."/>
            <person name="Katayama Y."/>
            <person name="Omatsu T."/>
            <person name="Mizutani T."/>
            <person name="Wada S."/>
            <person name="Hoshino Y."/>
        </authorList>
    </citation>
    <scope>NUCLEOTIDE SEQUENCE [LARGE SCALE GENOMIC DNA]</scope>
    <source>
        <strain evidence="5">BS</strain>
    </source>
</reference>
<feature type="domain" description="DUF732" evidence="2">
    <location>
        <begin position="35"/>
        <end position="116"/>
    </location>
</feature>
<dbReference type="Pfam" id="PF05305">
    <property type="entry name" value="DUF732"/>
    <property type="match status" value="1"/>
</dbReference>
<dbReference type="InterPro" id="IPR007969">
    <property type="entry name" value="DUF732"/>
</dbReference>
<dbReference type="EMBL" id="BQYH01000005">
    <property type="protein sequence ID" value="GKU70948.1"/>
    <property type="molecule type" value="Genomic_DNA"/>
</dbReference>
<accession>A0AA37UUR4</accession>
<dbReference type="EMBL" id="BFCH01000018">
    <property type="protein sequence ID" value="GBG38698.1"/>
    <property type="molecule type" value="Genomic_DNA"/>
</dbReference>
<comment type="caution">
    <text evidence="4">The sequence shown here is derived from an EMBL/GenBank/DDBJ whole genome shotgun (WGS) entry which is preliminary data.</text>
</comment>
<evidence type="ECO:0000313" key="5">
    <source>
        <dbReference type="Proteomes" id="UP000245060"/>
    </source>
</evidence>
<reference evidence="4" key="3">
    <citation type="journal article" date="2022" name="Microbiol. Resour. Announc.">
        <title>Draft Genome Sequences of Eight Mycobacterium montefiorense Strains Isolated from Salamanders in Captivity.</title>
        <authorList>
            <person name="Komine T."/>
            <person name="Ihara H."/>
            <person name="Fukano H."/>
            <person name="Hoshino Y."/>
            <person name="Kurata O."/>
            <person name="Wada S."/>
        </authorList>
    </citation>
    <scope>NUCLEOTIDE SEQUENCE</scope>
    <source>
        <strain evidence="4">NJB18185</strain>
    </source>
</reference>
<evidence type="ECO:0000313" key="3">
    <source>
        <dbReference type="EMBL" id="GBG38698.1"/>
    </source>
</evidence>
<evidence type="ECO:0000313" key="6">
    <source>
        <dbReference type="Proteomes" id="UP001139505"/>
    </source>
</evidence>
<name>A0AA37UUR4_9MYCO</name>
<reference evidence="3" key="1">
    <citation type="journal article" date="2018" name="Genome Announc.">
        <title>Draft Genome Sequence of Mycobacterium montefiorense Isolated from Japanese Black Salamander (Hynobius nigrescens).</title>
        <authorList>
            <person name="Fukano H."/>
            <person name="Yoshida M."/>
            <person name="Shimizu A."/>
            <person name="Iwao H."/>
            <person name="Katayama Y."/>
            <person name="Omatsu T."/>
            <person name="Mizutani T."/>
            <person name="Kurata O."/>
            <person name="Wada S."/>
            <person name="Hoshino Y."/>
        </authorList>
    </citation>
    <scope>NUCLEOTIDE SEQUENCE</scope>
    <source>
        <strain evidence="3">BS</strain>
    </source>
</reference>
<evidence type="ECO:0000313" key="4">
    <source>
        <dbReference type="EMBL" id="GKU70948.1"/>
    </source>
</evidence>
<proteinExistence type="predicted"/>
<dbReference type="Proteomes" id="UP000245060">
    <property type="component" value="Unassembled WGS sequence"/>
</dbReference>
<reference evidence="4" key="4">
    <citation type="submission" date="2022-04" db="EMBL/GenBank/DDBJ databases">
        <authorList>
            <person name="Komine T."/>
            <person name="Fukano H."/>
            <person name="Wada S."/>
        </authorList>
    </citation>
    <scope>NUCLEOTIDE SEQUENCE</scope>
    <source>
        <strain evidence="4">NJB18185</strain>
    </source>
</reference>
<keyword evidence="1" id="KW-0732">Signal</keyword>
<dbReference type="Proteomes" id="UP001139505">
    <property type="component" value="Unassembled WGS sequence"/>
</dbReference>
<evidence type="ECO:0000259" key="2">
    <source>
        <dbReference type="Pfam" id="PF05305"/>
    </source>
</evidence>
<dbReference type="AlphaFoldDB" id="A0AA37UUR4"/>